<dbReference type="InterPro" id="IPR000362">
    <property type="entry name" value="Fumarate_lyase_fam"/>
</dbReference>
<dbReference type="OrthoDB" id="9768878at2"/>
<dbReference type="InterPro" id="IPR020557">
    <property type="entry name" value="Fumarate_lyase_CS"/>
</dbReference>
<dbReference type="GO" id="GO:0044208">
    <property type="term" value="P:'de novo' AMP biosynthetic process"/>
    <property type="evidence" value="ECO:0007669"/>
    <property type="project" value="TreeGrafter"/>
</dbReference>
<dbReference type="Proteomes" id="UP000598297">
    <property type="component" value="Unassembled WGS sequence"/>
</dbReference>
<feature type="compositionally biased region" description="Polar residues" evidence="2">
    <location>
        <begin position="1"/>
        <end position="13"/>
    </location>
</feature>
<dbReference type="CDD" id="cd01597">
    <property type="entry name" value="pCLME"/>
    <property type="match status" value="1"/>
</dbReference>
<dbReference type="PANTHER" id="PTHR43172">
    <property type="entry name" value="ADENYLOSUCCINATE LYASE"/>
    <property type="match status" value="1"/>
</dbReference>
<dbReference type="GO" id="GO:0070626">
    <property type="term" value="F:(S)-2-(5-amino-1-(5-phospho-D-ribosyl)imidazole-4-carboxamido) succinate lyase (fumarate-forming) activity"/>
    <property type="evidence" value="ECO:0007669"/>
    <property type="project" value="TreeGrafter"/>
</dbReference>
<dbReference type="Gene3D" id="1.10.40.30">
    <property type="entry name" value="Fumarase/aspartase (C-terminal domain)"/>
    <property type="match status" value="1"/>
</dbReference>
<evidence type="ECO:0000256" key="1">
    <source>
        <dbReference type="ARBA" id="ARBA00023239"/>
    </source>
</evidence>
<dbReference type="Gene3D" id="1.20.200.10">
    <property type="entry name" value="Fumarase/aspartase (Central domain)"/>
    <property type="match status" value="1"/>
</dbReference>
<feature type="domain" description="Adenylosuccinate lyase C-terminal" evidence="3">
    <location>
        <begin position="404"/>
        <end position="483"/>
    </location>
</feature>
<dbReference type="InterPro" id="IPR008948">
    <property type="entry name" value="L-Aspartase-like"/>
</dbReference>
<dbReference type="GO" id="GO:0004018">
    <property type="term" value="F:N6-(1,2-dicarboxyethyl)AMP AMP-lyase (fumarate-forming) activity"/>
    <property type="evidence" value="ECO:0007669"/>
    <property type="project" value="TreeGrafter"/>
</dbReference>
<dbReference type="Pfam" id="PF00206">
    <property type="entry name" value="Lyase_1"/>
    <property type="match status" value="1"/>
</dbReference>
<evidence type="ECO:0000256" key="2">
    <source>
        <dbReference type="SAM" id="MobiDB-lite"/>
    </source>
</evidence>
<feature type="region of interest" description="Disordered" evidence="2">
    <location>
        <begin position="486"/>
        <end position="516"/>
    </location>
</feature>
<dbReference type="RefSeq" id="WP_161699043.1">
    <property type="nucleotide sequence ID" value="NZ_JAAAHS010000131.1"/>
</dbReference>
<organism evidence="4 5">
    <name type="scientific">Streptomyces boluensis</name>
    <dbReference type="NCBI Taxonomy" id="1775135"/>
    <lineage>
        <taxon>Bacteria</taxon>
        <taxon>Bacillati</taxon>
        <taxon>Actinomycetota</taxon>
        <taxon>Actinomycetes</taxon>
        <taxon>Kitasatosporales</taxon>
        <taxon>Streptomycetaceae</taxon>
        <taxon>Streptomyces</taxon>
    </lineage>
</organism>
<dbReference type="AlphaFoldDB" id="A0A964XN74"/>
<reference evidence="4" key="1">
    <citation type="submission" date="2020-01" db="EMBL/GenBank/DDBJ databases">
        <title>Whole-genome analyses of novel actinobacteria.</title>
        <authorList>
            <person name="Sahin N."/>
        </authorList>
    </citation>
    <scope>NUCLEOTIDE SEQUENCE</scope>
    <source>
        <strain evidence="4">YC537</strain>
    </source>
</reference>
<dbReference type="InterPro" id="IPR022761">
    <property type="entry name" value="Fumarate_lyase_N"/>
</dbReference>
<dbReference type="EMBL" id="JAAAHS010000131">
    <property type="protein sequence ID" value="NBE53288.1"/>
    <property type="molecule type" value="Genomic_DNA"/>
</dbReference>
<accession>A0A964XN74</accession>
<dbReference type="GO" id="GO:0005829">
    <property type="term" value="C:cytosol"/>
    <property type="evidence" value="ECO:0007669"/>
    <property type="project" value="TreeGrafter"/>
</dbReference>
<dbReference type="SMART" id="SM00998">
    <property type="entry name" value="ADSL_C"/>
    <property type="match status" value="1"/>
</dbReference>
<protein>
    <submittedName>
        <fullName evidence="4">Adenylosuccinate lyase family protein</fullName>
    </submittedName>
</protein>
<dbReference type="FunFam" id="1.20.200.10:FF:000014">
    <property type="entry name" value="3-carboxy-cis,cis-muconate cycloisomerase"/>
    <property type="match status" value="1"/>
</dbReference>
<sequence length="516" mass="55853">MTVSNPHLKTGTSRADDPPEDCPENRYSTAPEQAEPCDHQRAHITDSRFHGGGYATAASRRIFCDQCRLQRWLWVEAALASCQERLGIVAPGTAAQLARACEPGRIDLAALAPEFRRTGHSLVPLLRGLEAACEGASGEMVHLGATTQDIQDTAQSLEVREVLAEVDAGMRTMTVTLADLAVRHRNSLMPGRTHGQPALPTTFGLKVAGWLDELLRHAERLEQLRPRVLTAQLSGGVGTMAGFDGRGRELLDMFARDLELSVPEVGWHAARDRVAEFGAASAMLTGTLARIADEIRVLSRPEVGEVSEGWQYGRVGSSTMPHKRNPERSAQVVLLARLARSNAALGIESMVQEHERDSRGLRMEWVAVADVSHYTLAALDILNDVLSGLQVDSGRMAANAWTAAESLCTEAVMLALAPSIGRQSAHVLVYELSQRAQSTGKRLRDCLLADATVTAQLSAAEVDDLLDPSRYLGESRELTDLSVDRAQKWLASTQPSRTQPSRTQPPGTGVPKGAHA</sequence>
<evidence type="ECO:0000313" key="5">
    <source>
        <dbReference type="Proteomes" id="UP000598297"/>
    </source>
</evidence>
<dbReference type="InterPro" id="IPR019468">
    <property type="entry name" value="AdenyloSucc_lyase_C"/>
</dbReference>
<proteinExistence type="predicted"/>
<dbReference type="PRINTS" id="PR00149">
    <property type="entry name" value="FUMRATELYASE"/>
</dbReference>
<name>A0A964XN74_9ACTN</name>
<keyword evidence="5" id="KW-1185">Reference proteome</keyword>
<evidence type="ECO:0000259" key="3">
    <source>
        <dbReference type="SMART" id="SM00998"/>
    </source>
</evidence>
<feature type="region of interest" description="Disordered" evidence="2">
    <location>
        <begin position="1"/>
        <end position="37"/>
    </location>
</feature>
<comment type="caution">
    <text evidence="4">The sequence shown here is derived from an EMBL/GenBank/DDBJ whole genome shotgun (WGS) entry which is preliminary data.</text>
</comment>
<evidence type="ECO:0000313" key="4">
    <source>
        <dbReference type="EMBL" id="NBE53288.1"/>
    </source>
</evidence>
<dbReference type="Pfam" id="PF10397">
    <property type="entry name" value="ADSL_C"/>
    <property type="match status" value="1"/>
</dbReference>
<dbReference type="PRINTS" id="PR00145">
    <property type="entry name" value="ARGSUCLYASE"/>
</dbReference>
<gene>
    <name evidence="4" type="ORF">GUY60_18045</name>
</gene>
<dbReference type="SUPFAM" id="SSF48557">
    <property type="entry name" value="L-aspartase-like"/>
    <property type="match status" value="1"/>
</dbReference>
<dbReference type="PROSITE" id="PS00163">
    <property type="entry name" value="FUMARATE_LYASES"/>
    <property type="match status" value="1"/>
</dbReference>
<dbReference type="PANTHER" id="PTHR43172:SF1">
    <property type="entry name" value="ADENYLOSUCCINATE LYASE"/>
    <property type="match status" value="1"/>
</dbReference>
<keyword evidence="1 4" id="KW-0456">Lyase</keyword>
<feature type="compositionally biased region" description="Polar residues" evidence="2">
    <location>
        <begin position="490"/>
        <end position="506"/>
    </location>
</feature>